<comment type="caution">
    <text evidence="1">The sequence shown here is derived from an EMBL/GenBank/DDBJ whole genome shotgun (WGS) entry which is preliminary data.</text>
</comment>
<reference evidence="1" key="1">
    <citation type="submission" date="2022-10" db="EMBL/GenBank/DDBJ databases">
        <title>The WGS of Solirubrobacter phytolaccae KCTC 29190.</title>
        <authorList>
            <person name="Jiang Z."/>
        </authorList>
    </citation>
    <scope>NUCLEOTIDE SEQUENCE</scope>
    <source>
        <strain evidence="1">KCTC 29190</strain>
    </source>
</reference>
<name>A0A9X3SJ16_9ACTN</name>
<feature type="non-terminal residue" evidence="1">
    <location>
        <position position="1"/>
    </location>
</feature>
<evidence type="ECO:0000313" key="1">
    <source>
        <dbReference type="EMBL" id="MDA0184787.1"/>
    </source>
</evidence>
<organism evidence="1 2">
    <name type="scientific">Solirubrobacter phytolaccae</name>
    <dbReference type="NCBI Taxonomy" id="1404360"/>
    <lineage>
        <taxon>Bacteria</taxon>
        <taxon>Bacillati</taxon>
        <taxon>Actinomycetota</taxon>
        <taxon>Thermoleophilia</taxon>
        <taxon>Solirubrobacterales</taxon>
        <taxon>Solirubrobacteraceae</taxon>
        <taxon>Solirubrobacter</taxon>
    </lineage>
</organism>
<gene>
    <name evidence="1" type="ORF">OJ997_31080</name>
</gene>
<sequence>VRAAAGSEPTSPVGAGDEAAFTLPTADGRLHLALEGVAPPAEPVAPRVTVRAPERRALRPAQTLVLPVRCSAACDVRAIVPGAPPESDATASRANAGVVRLRISPLLSKPLVPRNGKLRLTLRTSAPGSRNVQRQAVTVALRRLPAPRTPRILDARARRDGDDVVVRWRTDGPVRDAYFVVAGQRGPGRESEVVTSGAPKHLTGRSFSVRLENAARARYVRILLSPTGPGGKGREVRIKVPLT</sequence>
<protein>
    <submittedName>
        <fullName evidence="1">Uncharacterized protein</fullName>
    </submittedName>
</protein>
<dbReference type="Proteomes" id="UP001147653">
    <property type="component" value="Unassembled WGS sequence"/>
</dbReference>
<evidence type="ECO:0000313" key="2">
    <source>
        <dbReference type="Proteomes" id="UP001147653"/>
    </source>
</evidence>
<dbReference type="EMBL" id="JAPDDP010000086">
    <property type="protein sequence ID" value="MDA0184787.1"/>
    <property type="molecule type" value="Genomic_DNA"/>
</dbReference>
<dbReference type="AlphaFoldDB" id="A0A9X3SJ16"/>
<keyword evidence="2" id="KW-1185">Reference proteome</keyword>
<accession>A0A9X3SJ16</accession>
<proteinExistence type="predicted"/>